<evidence type="ECO:0000313" key="4">
    <source>
        <dbReference type="Proteomes" id="UP001138500"/>
    </source>
</evidence>
<dbReference type="EMBL" id="RIBY02002534">
    <property type="protein sequence ID" value="KAH9809836.1"/>
    <property type="molecule type" value="Genomic_DNA"/>
</dbReference>
<reference evidence="3 4" key="1">
    <citation type="journal article" date="2018" name="IMA Fungus">
        <title>IMA Genome-F 10: Nine draft genome sequences of Claviceps purpurea s.lat., including C. arundinis, C. humidiphila, and C. cf. spartinae, pseudomolecules for the pitch canker pathogen Fusarium circinatum, draft genome of Davidsoniella eucalypti, Grosmannia galeiformis, Quambalaria eucalypti, and Teratosphaeria destructans.</title>
        <authorList>
            <person name="Wingfield B.D."/>
            <person name="Liu M."/>
            <person name="Nguyen H.D."/>
            <person name="Lane F.A."/>
            <person name="Morgan S.W."/>
            <person name="De Vos L."/>
            <person name="Wilken P.M."/>
            <person name="Duong T.A."/>
            <person name="Aylward J."/>
            <person name="Coetzee M.P."/>
            <person name="Dadej K."/>
            <person name="De Beer Z.W."/>
            <person name="Findlay W."/>
            <person name="Havenga M."/>
            <person name="Kolarik M."/>
            <person name="Menzies J.G."/>
            <person name="Naidoo K."/>
            <person name="Pochopski O."/>
            <person name="Shoukouhi P."/>
            <person name="Santana Q.C."/>
            <person name="Seifert K.A."/>
            <person name="Soal N."/>
            <person name="Steenkamp E.T."/>
            <person name="Tatham C.T."/>
            <person name="van der Nest M.A."/>
            <person name="Wingfield M.J."/>
        </authorList>
    </citation>
    <scope>NUCLEOTIDE SEQUENCE [LARGE SCALE GENOMIC DNA]</scope>
    <source>
        <strain evidence="3">CMW44962</strain>
    </source>
</reference>
<reference evidence="3 4" key="2">
    <citation type="journal article" date="2021" name="Curr. Genet.">
        <title>Genetic response to nitrogen starvation in the aggressive Eucalyptus foliar pathogen Teratosphaeria destructans.</title>
        <authorList>
            <person name="Havenga M."/>
            <person name="Wingfield B.D."/>
            <person name="Wingfield M.J."/>
            <person name="Dreyer L.L."/>
            <person name="Roets F."/>
            <person name="Aylward J."/>
        </authorList>
    </citation>
    <scope>NUCLEOTIDE SEQUENCE [LARGE SCALE GENOMIC DNA]</scope>
    <source>
        <strain evidence="3">CMW44962</strain>
    </source>
</reference>
<name>A0A9W7SI84_9PEZI</name>
<dbReference type="AlphaFoldDB" id="A0A9W7SI84"/>
<keyword evidence="1" id="KW-0175">Coiled coil</keyword>
<evidence type="ECO:0000256" key="1">
    <source>
        <dbReference type="SAM" id="Coils"/>
    </source>
</evidence>
<organism evidence="3 4">
    <name type="scientific">Teratosphaeria destructans</name>
    <dbReference type="NCBI Taxonomy" id="418781"/>
    <lineage>
        <taxon>Eukaryota</taxon>
        <taxon>Fungi</taxon>
        <taxon>Dikarya</taxon>
        <taxon>Ascomycota</taxon>
        <taxon>Pezizomycotina</taxon>
        <taxon>Dothideomycetes</taxon>
        <taxon>Dothideomycetidae</taxon>
        <taxon>Mycosphaerellales</taxon>
        <taxon>Teratosphaeriaceae</taxon>
        <taxon>Teratosphaeria</taxon>
    </lineage>
</organism>
<feature type="coiled-coil region" evidence="1">
    <location>
        <begin position="29"/>
        <end position="56"/>
    </location>
</feature>
<feature type="region of interest" description="Disordered" evidence="2">
    <location>
        <begin position="82"/>
        <end position="139"/>
    </location>
</feature>
<proteinExistence type="predicted"/>
<dbReference type="OrthoDB" id="4764735at2759"/>
<accession>A0A9W7SI84</accession>
<evidence type="ECO:0000256" key="2">
    <source>
        <dbReference type="SAM" id="MobiDB-lite"/>
    </source>
</evidence>
<feature type="compositionally biased region" description="Basic and acidic residues" evidence="2">
    <location>
        <begin position="110"/>
        <end position="123"/>
    </location>
</feature>
<dbReference type="Proteomes" id="UP001138500">
    <property type="component" value="Unassembled WGS sequence"/>
</dbReference>
<sequence length="244" mass="27718">MTFRRSRVWESGRELSYLRSHPGLLPEFVRDAQRRHQDAQDALTHLETRVQSLMREVTLASEAASRAWDALWAARCARPEDFGMPSNNGGGVPRTDGEQNDANWDDDQEMRDAEQESERQSRWDHHHSHHTDSSPSPAPAETYLALASQALSNHSTLTTFPEPPATPCANPSCHTTAPDRALRACACNIRSLFHSLSTQDLRAWRVRFHPDRFALVPDQRGRAEMQRKAQEVFVVVDALFQGRR</sequence>
<protein>
    <submittedName>
        <fullName evidence="3">Uncharacterized protein</fullName>
    </submittedName>
</protein>
<evidence type="ECO:0000313" key="3">
    <source>
        <dbReference type="EMBL" id="KAH9809836.1"/>
    </source>
</evidence>
<comment type="caution">
    <text evidence="3">The sequence shown here is derived from an EMBL/GenBank/DDBJ whole genome shotgun (WGS) entry which is preliminary data.</text>
</comment>
<keyword evidence="4" id="KW-1185">Reference proteome</keyword>
<gene>
    <name evidence="3" type="ORF">Tdes44962_MAKER06077</name>
</gene>